<gene>
    <name evidence="1" type="ORF">DNHGIG_04790</name>
</gene>
<comment type="caution">
    <text evidence="1">The sequence shown here is derived from an EMBL/GenBank/DDBJ whole genome shotgun (WGS) entry which is preliminary data.</text>
</comment>
<sequence>MRYYETLKVLDPQELQLFNVKDQPTVSTETPSQEHTNVIHSKEKTILLDNRFSYLRERMALRKKKRHRINAFANIVRNALHI</sequence>
<dbReference type="EMBL" id="BOQE01000001">
    <property type="protein sequence ID" value="GIM44930.1"/>
    <property type="molecule type" value="Genomic_DNA"/>
</dbReference>
<proteinExistence type="predicted"/>
<dbReference type="Proteomes" id="UP001057291">
    <property type="component" value="Unassembled WGS sequence"/>
</dbReference>
<reference evidence="1" key="1">
    <citation type="journal article" date="2023" name="Int. J. Syst. Evol. Microbiol.">
        <title>Collibacillus ludicampi gen. nov., sp. nov., a new soil bacterium of the family Alicyclobacillaceae.</title>
        <authorList>
            <person name="Jojima T."/>
            <person name="Ioku Y."/>
            <person name="Fukuta Y."/>
            <person name="Shirasaka N."/>
            <person name="Matsumura Y."/>
            <person name="Mori M."/>
        </authorList>
    </citation>
    <scope>NUCLEOTIDE SEQUENCE</scope>
    <source>
        <strain evidence="1">TP075</strain>
    </source>
</reference>
<evidence type="ECO:0008006" key="3">
    <source>
        <dbReference type="Google" id="ProtNLM"/>
    </source>
</evidence>
<name>A0AAV4LAV8_9BACL</name>
<dbReference type="RefSeq" id="WP_282198179.1">
    <property type="nucleotide sequence ID" value="NZ_BOQE01000001.1"/>
</dbReference>
<organism evidence="1 2">
    <name type="scientific">Collibacillus ludicampi</name>
    <dbReference type="NCBI Taxonomy" id="2771369"/>
    <lineage>
        <taxon>Bacteria</taxon>
        <taxon>Bacillati</taxon>
        <taxon>Bacillota</taxon>
        <taxon>Bacilli</taxon>
        <taxon>Bacillales</taxon>
        <taxon>Alicyclobacillaceae</taxon>
        <taxon>Collibacillus</taxon>
    </lineage>
</organism>
<evidence type="ECO:0000313" key="1">
    <source>
        <dbReference type="EMBL" id="GIM44930.1"/>
    </source>
</evidence>
<dbReference type="AlphaFoldDB" id="A0AAV4LAV8"/>
<protein>
    <recommendedName>
        <fullName evidence="3">DDE Tnp4 domain-containing protein</fullName>
    </recommendedName>
</protein>
<accession>A0AAV4LAV8</accession>
<keyword evidence="2" id="KW-1185">Reference proteome</keyword>
<evidence type="ECO:0000313" key="2">
    <source>
        <dbReference type="Proteomes" id="UP001057291"/>
    </source>
</evidence>